<sequence>MSRKNRARGIEQHREDRSELLASLPLRGQQIREDLLEVALTHRSFSYENGEVPHNERLEFLGDSVLGLAVTHRLFHLFPDAPEGRLSRHKSAVVSMRALALLARRHGLGEYIRLGRGEALSGGRDRSSVLADTVEAIIGAVHLSLGAEASDRFVLDLIDPIIDDDEFLRAEYDYKTRLQEIAAEHDTVPAYEVEDHSADGVSAYSAVATVAGQVTGRGDGTSKKDAERAAAQQAVLAYCNAHGIEFSVFDA</sequence>
<dbReference type="EMBL" id="JACHWP010000001">
    <property type="protein sequence ID" value="MBB3022181.1"/>
    <property type="molecule type" value="Genomic_DNA"/>
</dbReference>
<dbReference type="HAMAP" id="MF_00104">
    <property type="entry name" value="RNase_III"/>
    <property type="match status" value="1"/>
</dbReference>
<accession>A0A839QW03</accession>
<evidence type="ECO:0000256" key="4">
    <source>
        <dbReference type="ARBA" id="ARBA00022664"/>
    </source>
</evidence>
<dbReference type="Pfam" id="PF00035">
    <property type="entry name" value="dsrm"/>
    <property type="match status" value="1"/>
</dbReference>
<dbReference type="PANTHER" id="PTHR11207">
    <property type="entry name" value="RIBONUCLEASE III"/>
    <property type="match status" value="1"/>
</dbReference>
<organism evidence="12 13">
    <name type="scientific">Helcobacillus massiliensis</name>
    <dbReference type="NCBI Taxonomy" id="521392"/>
    <lineage>
        <taxon>Bacteria</taxon>
        <taxon>Bacillati</taxon>
        <taxon>Actinomycetota</taxon>
        <taxon>Actinomycetes</taxon>
        <taxon>Micrococcales</taxon>
        <taxon>Dermabacteraceae</taxon>
        <taxon>Helcobacillus</taxon>
    </lineage>
</organism>
<feature type="binding site" evidence="9">
    <location>
        <position position="59"/>
    </location>
    <ligand>
        <name>Mg(2+)</name>
        <dbReference type="ChEBI" id="CHEBI:18420"/>
    </ligand>
</feature>
<dbReference type="AlphaFoldDB" id="A0A839QW03"/>
<dbReference type="PROSITE" id="PS50142">
    <property type="entry name" value="RNASE_3_2"/>
    <property type="match status" value="1"/>
</dbReference>
<evidence type="ECO:0000256" key="5">
    <source>
        <dbReference type="ARBA" id="ARBA00022722"/>
    </source>
</evidence>
<dbReference type="InterPro" id="IPR011907">
    <property type="entry name" value="RNase_III"/>
</dbReference>
<dbReference type="Gene3D" id="3.30.160.20">
    <property type="match status" value="1"/>
</dbReference>
<dbReference type="EC" id="3.1.26.3" evidence="9"/>
<evidence type="ECO:0000259" key="10">
    <source>
        <dbReference type="PROSITE" id="PS50137"/>
    </source>
</evidence>
<keyword evidence="9" id="KW-0819">tRNA processing</keyword>
<keyword evidence="6 9" id="KW-0255">Endonuclease</keyword>
<dbReference type="GO" id="GO:0008033">
    <property type="term" value="P:tRNA processing"/>
    <property type="evidence" value="ECO:0007669"/>
    <property type="project" value="UniProtKB-KW"/>
</dbReference>
<dbReference type="FunFam" id="1.10.1520.10:FF:000001">
    <property type="entry name" value="Ribonuclease 3"/>
    <property type="match status" value="1"/>
</dbReference>
<keyword evidence="9" id="KW-0479">Metal-binding</keyword>
<evidence type="ECO:0000256" key="6">
    <source>
        <dbReference type="ARBA" id="ARBA00022759"/>
    </source>
</evidence>
<comment type="function">
    <text evidence="9">Digests double-stranded RNA. Involved in the processing of primary rRNA transcript to yield the immediate precursors to the large and small rRNAs (23S and 16S). Processes some mRNAs, and tRNAs when they are encoded in the rRNA operon. Processes pre-crRNA and tracrRNA of type II CRISPR loci if present in the organism.</text>
</comment>
<comment type="caution">
    <text evidence="12">The sequence shown here is derived from an EMBL/GenBank/DDBJ whole genome shotgun (WGS) entry which is preliminary data.</text>
</comment>
<comment type="subunit">
    <text evidence="9">Homodimer.</text>
</comment>
<dbReference type="GO" id="GO:0005737">
    <property type="term" value="C:cytoplasm"/>
    <property type="evidence" value="ECO:0007669"/>
    <property type="project" value="UniProtKB-SubCell"/>
</dbReference>
<dbReference type="RefSeq" id="WP_259923196.1">
    <property type="nucleotide sequence ID" value="NZ_CBCSFZ010000008.1"/>
</dbReference>
<evidence type="ECO:0000259" key="11">
    <source>
        <dbReference type="PROSITE" id="PS50142"/>
    </source>
</evidence>
<evidence type="ECO:0000256" key="3">
    <source>
        <dbReference type="ARBA" id="ARBA00022552"/>
    </source>
</evidence>
<dbReference type="NCBIfam" id="TIGR02191">
    <property type="entry name" value="RNaseIII"/>
    <property type="match status" value="1"/>
</dbReference>
<dbReference type="GO" id="GO:0003725">
    <property type="term" value="F:double-stranded RNA binding"/>
    <property type="evidence" value="ECO:0007669"/>
    <property type="project" value="TreeGrafter"/>
</dbReference>
<comment type="similarity">
    <text evidence="2">Belongs to the ribonuclease III family.</text>
</comment>
<keyword evidence="8 9" id="KW-0694">RNA-binding</keyword>
<keyword evidence="3 9" id="KW-0698">rRNA processing</keyword>
<dbReference type="InterPro" id="IPR014720">
    <property type="entry name" value="dsRBD_dom"/>
</dbReference>
<feature type="binding site" evidence="9">
    <location>
        <position position="135"/>
    </location>
    <ligand>
        <name>Mg(2+)</name>
        <dbReference type="ChEBI" id="CHEBI:18420"/>
    </ligand>
</feature>
<dbReference type="PROSITE" id="PS50137">
    <property type="entry name" value="DS_RBD"/>
    <property type="match status" value="1"/>
</dbReference>
<protein>
    <recommendedName>
        <fullName evidence="9">Ribonuclease 3</fullName>
        <ecNumber evidence="9">3.1.26.3</ecNumber>
    </recommendedName>
    <alternativeName>
        <fullName evidence="9">Ribonuclease III</fullName>
        <shortName evidence="9">RNase III</shortName>
    </alternativeName>
</protein>
<evidence type="ECO:0000256" key="7">
    <source>
        <dbReference type="ARBA" id="ARBA00022801"/>
    </source>
</evidence>
<feature type="domain" description="DRBM" evidence="10">
    <location>
        <begin position="173"/>
        <end position="240"/>
    </location>
</feature>
<evidence type="ECO:0000313" key="13">
    <source>
        <dbReference type="Proteomes" id="UP000568050"/>
    </source>
</evidence>
<dbReference type="GO" id="GO:0006364">
    <property type="term" value="P:rRNA processing"/>
    <property type="evidence" value="ECO:0007669"/>
    <property type="project" value="UniProtKB-UniRule"/>
</dbReference>
<comment type="cofactor">
    <cofactor evidence="9">
        <name>Mg(2+)</name>
        <dbReference type="ChEBI" id="CHEBI:18420"/>
    </cofactor>
</comment>
<proteinExistence type="inferred from homology"/>
<reference evidence="12 13" key="1">
    <citation type="submission" date="2020-08" db="EMBL/GenBank/DDBJ databases">
        <title>Sequencing the genomes of 1000 actinobacteria strains.</title>
        <authorList>
            <person name="Klenk H.-P."/>
        </authorList>
    </citation>
    <scope>NUCLEOTIDE SEQUENCE [LARGE SCALE GENOMIC DNA]</scope>
    <source>
        <strain evidence="12 13">DSM 23040</strain>
    </source>
</reference>
<feature type="active site" evidence="9">
    <location>
        <position position="135"/>
    </location>
</feature>
<keyword evidence="7 9" id="KW-0378">Hydrolase</keyword>
<evidence type="ECO:0000313" key="12">
    <source>
        <dbReference type="EMBL" id="MBB3022181.1"/>
    </source>
</evidence>
<evidence type="ECO:0000256" key="8">
    <source>
        <dbReference type="ARBA" id="ARBA00022884"/>
    </source>
</evidence>
<feature type="domain" description="RNase III" evidence="11">
    <location>
        <begin position="17"/>
        <end position="146"/>
    </location>
</feature>
<dbReference type="SUPFAM" id="SSF54768">
    <property type="entry name" value="dsRNA-binding domain-like"/>
    <property type="match status" value="1"/>
</dbReference>
<comment type="subcellular location">
    <subcellularLocation>
        <location evidence="9">Cytoplasm</location>
    </subcellularLocation>
</comment>
<dbReference type="Gene3D" id="1.10.1520.10">
    <property type="entry name" value="Ribonuclease III domain"/>
    <property type="match status" value="1"/>
</dbReference>
<dbReference type="CDD" id="cd00593">
    <property type="entry name" value="RIBOc"/>
    <property type="match status" value="1"/>
</dbReference>
<name>A0A839QW03_9MICO</name>
<dbReference type="GO" id="GO:0004525">
    <property type="term" value="F:ribonuclease III activity"/>
    <property type="evidence" value="ECO:0007669"/>
    <property type="project" value="UniProtKB-UniRule"/>
</dbReference>
<dbReference type="GO" id="GO:0019843">
    <property type="term" value="F:rRNA binding"/>
    <property type="evidence" value="ECO:0007669"/>
    <property type="project" value="UniProtKB-KW"/>
</dbReference>
<dbReference type="Proteomes" id="UP000568050">
    <property type="component" value="Unassembled WGS sequence"/>
</dbReference>
<feature type="binding site" evidence="9">
    <location>
        <position position="132"/>
    </location>
    <ligand>
        <name>Mg(2+)</name>
        <dbReference type="ChEBI" id="CHEBI:18420"/>
    </ligand>
</feature>
<gene>
    <name evidence="9" type="primary">rnc</name>
    <name evidence="12" type="ORF">FHX50_000429</name>
</gene>
<dbReference type="GO" id="GO:0006397">
    <property type="term" value="P:mRNA processing"/>
    <property type="evidence" value="ECO:0007669"/>
    <property type="project" value="UniProtKB-UniRule"/>
</dbReference>
<dbReference type="SMART" id="SM00358">
    <property type="entry name" value="DSRM"/>
    <property type="match status" value="1"/>
</dbReference>
<evidence type="ECO:0000256" key="9">
    <source>
        <dbReference type="HAMAP-Rule" id="MF_00104"/>
    </source>
</evidence>
<keyword evidence="4 9" id="KW-0507">mRNA processing</keyword>
<dbReference type="PANTHER" id="PTHR11207:SF0">
    <property type="entry name" value="RIBONUCLEASE 3"/>
    <property type="match status" value="1"/>
</dbReference>
<evidence type="ECO:0000256" key="1">
    <source>
        <dbReference type="ARBA" id="ARBA00000109"/>
    </source>
</evidence>
<comment type="catalytic activity">
    <reaction evidence="1 9">
        <text>Endonucleolytic cleavage to 5'-phosphomonoester.</text>
        <dbReference type="EC" id="3.1.26.3"/>
    </reaction>
</comment>
<keyword evidence="9" id="KW-0699">rRNA-binding</keyword>
<keyword evidence="9" id="KW-0460">Magnesium</keyword>
<dbReference type="InterPro" id="IPR036389">
    <property type="entry name" value="RNase_III_sf"/>
</dbReference>
<dbReference type="GO" id="GO:0010468">
    <property type="term" value="P:regulation of gene expression"/>
    <property type="evidence" value="ECO:0007669"/>
    <property type="project" value="TreeGrafter"/>
</dbReference>
<keyword evidence="9" id="KW-0963">Cytoplasm</keyword>
<dbReference type="SUPFAM" id="SSF69065">
    <property type="entry name" value="RNase III domain-like"/>
    <property type="match status" value="1"/>
</dbReference>
<dbReference type="CDD" id="cd10845">
    <property type="entry name" value="DSRM_RNAse_III_family"/>
    <property type="match status" value="1"/>
</dbReference>
<dbReference type="InterPro" id="IPR000999">
    <property type="entry name" value="RNase_III_dom"/>
</dbReference>
<feature type="active site" evidence="9">
    <location>
        <position position="63"/>
    </location>
</feature>
<dbReference type="Pfam" id="PF14622">
    <property type="entry name" value="Ribonucleas_3_3"/>
    <property type="match status" value="1"/>
</dbReference>
<evidence type="ECO:0000256" key="2">
    <source>
        <dbReference type="ARBA" id="ARBA00010183"/>
    </source>
</evidence>
<keyword evidence="5 9" id="KW-0540">Nuclease</keyword>
<keyword evidence="13" id="KW-1185">Reference proteome</keyword>
<dbReference type="SMART" id="SM00535">
    <property type="entry name" value="RIBOc"/>
    <property type="match status" value="1"/>
</dbReference>
<dbReference type="GO" id="GO:0046872">
    <property type="term" value="F:metal ion binding"/>
    <property type="evidence" value="ECO:0007669"/>
    <property type="project" value="UniProtKB-KW"/>
</dbReference>
<dbReference type="PROSITE" id="PS00517">
    <property type="entry name" value="RNASE_3_1"/>
    <property type="match status" value="1"/>
</dbReference>